<dbReference type="PANTHER" id="PTHR37426">
    <property type="entry name" value="RIBOSOMAL RNA LARGE SUBUNIT METHYLTRANSFERASE J"/>
    <property type="match status" value="1"/>
</dbReference>
<gene>
    <name evidence="1" type="primary">rlmJ</name>
    <name evidence="2" type="ORF">C7443_11234</name>
</gene>
<dbReference type="HAMAP" id="MF_00934">
    <property type="entry name" value="23SrRNA_methyltr_J"/>
    <property type="match status" value="1"/>
</dbReference>
<comment type="caution">
    <text evidence="2">The sequence shown here is derived from an EMBL/GenBank/DDBJ whole genome shotgun (WGS) entry which is preliminary data.</text>
</comment>
<keyword evidence="1 2" id="KW-0489">Methyltransferase</keyword>
<dbReference type="PANTHER" id="PTHR37426:SF1">
    <property type="entry name" value="RIBOSOMAL RNA LARGE SUBUNIT METHYLTRANSFERASE J"/>
    <property type="match status" value="1"/>
</dbReference>
<keyword evidence="3" id="KW-1185">Reference proteome</keyword>
<keyword evidence="1" id="KW-0694">RNA-binding</keyword>
<reference evidence="2 3" key="1">
    <citation type="submission" date="2018-05" db="EMBL/GenBank/DDBJ databases">
        <title>Genomic Encyclopedia of Type Strains, Phase IV (KMG-IV): sequencing the most valuable type-strain genomes for metagenomic binning, comparative biology and taxonomic classification.</title>
        <authorList>
            <person name="Goeker M."/>
        </authorList>
    </citation>
    <scope>NUCLEOTIDE SEQUENCE [LARGE SCALE GENOMIC DNA]</scope>
    <source>
        <strain evidence="2 3">DSM 23606</strain>
    </source>
</reference>
<dbReference type="RefSeq" id="WP_110019820.1">
    <property type="nucleotide sequence ID" value="NZ_QGTJ01000012.1"/>
</dbReference>
<feature type="binding site" evidence="1">
    <location>
        <begin position="143"/>
        <end position="144"/>
    </location>
    <ligand>
        <name>S-adenosyl-L-methionine</name>
        <dbReference type="ChEBI" id="CHEBI:59789"/>
    </ligand>
</feature>
<dbReference type="GO" id="GO:0005829">
    <property type="term" value="C:cytosol"/>
    <property type="evidence" value="ECO:0007669"/>
    <property type="project" value="TreeGrafter"/>
</dbReference>
<evidence type="ECO:0000256" key="1">
    <source>
        <dbReference type="HAMAP-Rule" id="MF_00934"/>
    </source>
</evidence>
<keyword evidence="1 2" id="KW-0808">Transferase</keyword>
<feature type="active site" description="Proton acceptor" evidence="1">
    <location>
        <position position="164"/>
    </location>
</feature>
<dbReference type="GO" id="GO:0036307">
    <property type="term" value="F:23S rRNA (adenine(2030)-N(6))-methyltransferase activity"/>
    <property type="evidence" value="ECO:0007669"/>
    <property type="project" value="UniProtKB-UniRule"/>
</dbReference>
<comment type="similarity">
    <text evidence="1">Belongs to the RlmJ family.</text>
</comment>
<feature type="site" description="Interaction with substrate rRNA" evidence="1">
    <location>
        <position position="4"/>
    </location>
</feature>
<dbReference type="Gene3D" id="3.40.50.150">
    <property type="entry name" value="Vaccinia Virus protein VP39"/>
    <property type="match status" value="1"/>
</dbReference>
<dbReference type="GO" id="GO:0003723">
    <property type="term" value="F:RNA binding"/>
    <property type="evidence" value="ECO:0007669"/>
    <property type="project" value="UniProtKB-UniRule"/>
</dbReference>
<comment type="function">
    <text evidence="1">Specifically methylates the adenine in position 2030 of 23S rRNA.</text>
</comment>
<feature type="binding site" evidence="1">
    <location>
        <position position="164"/>
    </location>
    <ligand>
        <name>S-adenosyl-L-methionine</name>
        <dbReference type="ChEBI" id="CHEBI:59789"/>
    </ligand>
</feature>
<dbReference type="Proteomes" id="UP000246569">
    <property type="component" value="Unassembled WGS sequence"/>
</dbReference>
<comment type="subunit">
    <text evidence="1">Monomer.</text>
</comment>
<dbReference type="SUPFAM" id="SSF53335">
    <property type="entry name" value="S-adenosyl-L-methionine-dependent methyltransferases"/>
    <property type="match status" value="1"/>
</dbReference>
<proteinExistence type="inferred from homology"/>
<evidence type="ECO:0000313" key="2">
    <source>
        <dbReference type="EMBL" id="PWV59036.1"/>
    </source>
</evidence>
<dbReference type="EC" id="2.1.1.266" evidence="1"/>
<comment type="catalytic activity">
    <reaction evidence="1">
        <text>adenosine(2030) in 23S rRNA + S-adenosyl-L-methionine = N(6)-methyladenosine(2030) in 23S rRNA + S-adenosyl-L-homocysteine + H(+)</text>
        <dbReference type="Rhea" id="RHEA:43736"/>
        <dbReference type="Rhea" id="RHEA-COMP:10668"/>
        <dbReference type="Rhea" id="RHEA-COMP:10669"/>
        <dbReference type="ChEBI" id="CHEBI:15378"/>
        <dbReference type="ChEBI" id="CHEBI:57856"/>
        <dbReference type="ChEBI" id="CHEBI:59789"/>
        <dbReference type="ChEBI" id="CHEBI:74411"/>
        <dbReference type="ChEBI" id="CHEBI:74449"/>
        <dbReference type="EC" id="2.1.1.266"/>
    </reaction>
</comment>
<feature type="binding site" evidence="1">
    <location>
        <position position="19"/>
    </location>
    <ligand>
        <name>S-adenosyl-L-methionine</name>
        <dbReference type="ChEBI" id="CHEBI:59789"/>
    </ligand>
</feature>
<keyword evidence="1" id="KW-0949">S-adenosyl-L-methionine</keyword>
<dbReference type="OrthoDB" id="9791274at2"/>
<keyword evidence="1" id="KW-0698">rRNA processing</keyword>
<name>A0A317MQR7_9GAMM</name>
<dbReference type="AlphaFoldDB" id="A0A317MQR7"/>
<protein>
    <recommendedName>
        <fullName evidence="1">Ribosomal RNA large subunit methyltransferase J</fullName>
        <ecNumber evidence="1">2.1.1.266</ecNumber>
    </recommendedName>
    <alternativeName>
        <fullName evidence="1">23S rRNA (adenine(2030)-N6)-methyltransferase</fullName>
    </alternativeName>
    <alternativeName>
        <fullName evidence="1">23S rRNA m6A2030 methyltransferase</fullName>
    </alternativeName>
</protein>
<dbReference type="Pfam" id="PF04378">
    <property type="entry name" value="RsmJ"/>
    <property type="match status" value="1"/>
</dbReference>
<organism evidence="2 3">
    <name type="scientific">Plasticicumulans acidivorans</name>
    <dbReference type="NCBI Taxonomy" id="886464"/>
    <lineage>
        <taxon>Bacteria</taxon>
        <taxon>Pseudomonadati</taxon>
        <taxon>Pseudomonadota</taxon>
        <taxon>Gammaproteobacteria</taxon>
        <taxon>Candidatus Competibacteraceae</taxon>
        <taxon>Plasticicumulans</taxon>
    </lineage>
</organism>
<feature type="binding site" evidence="1">
    <location>
        <position position="100"/>
    </location>
    <ligand>
        <name>S-adenosyl-L-methionine</name>
        <dbReference type="ChEBI" id="CHEBI:59789"/>
    </ligand>
</feature>
<dbReference type="InterPro" id="IPR007473">
    <property type="entry name" value="RlmJ"/>
</dbReference>
<sequence>MLSYRHEFHAGNFADCFKHTLLLQLLEGLRHKEKPFCVLDTHAGRGTYGLDSAAARKTAEYQSGIARLWAAESLGPELAAYRQAVVSLNSGGGLRVYPGSPWLAHARLRGQDRLLLCELHPGDYPPLKQLFSHDHRVAVHQRDGYEAVGAFLPPPERRGLLFMDPAFEDRHEFDHLLDTLQRVHRHWREGIVAIWYPIIDREPSARFLRRAAATGIPGLLCVELGLAAYDTPLGMKGCGMLLKNPPYQVDEALARWLPELLALLGAGAAGNTRIEWLTAA</sequence>
<dbReference type="GO" id="GO:0070475">
    <property type="term" value="P:rRNA base methylation"/>
    <property type="evidence" value="ECO:0007669"/>
    <property type="project" value="UniProtKB-UniRule"/>
</dbReference>
<dbReference type="InterPro" id="IPR029063">
    <property type="entry name" value="SAM-dependent_MTases_sf"/>
</dbReference>
<feature type="binding site" evidence="1">
    <location>
        <position position="118"/>
    </location>
    <ligand>
        <name>S-adenosyl-L-methionine</name>
        <dbReference type="ChEBI" id="CHEBI:59789"/>
    </ligand>
</feature>
<feature type="binding site" evidence="1">
    <location>
        <position position="42"/>
    </location>
    <ligand>
        <name>S-adenosyl-L-methionine</name>
        <dbReference type="ChEBI" id="CHEBI:59789"/>
    </ligand>
</feature>
<evidence type="ECO:0000313" key="3">
    <source>
        <dbReference type="Proteomes" id="UP000246569"/>
    </source>
</evidence>
<dbReference type="EMBL" id="QGTJ01000012">
    <property type="protein sequence ID" value="PWV59036.1"/>
    <property type="molecule type" value="Genomic_DNA"/>
</dbReference>
<accession>A0A317MQR7</accession>